<dbReference type="GO" id="GO:0005829">
    <property type="term" value="C:cytosol"/>
    <property type="evidence" value="ECO:0007669"/>
    <property type="project" value="TreeGrafter"/>
</dbReference>
<dbReference type="RefSeq" id="WP_008338402.1">
    <property type="nucleotide sequence ID" value="NZ_FTOO01000003.1"/>
</dbReference>
<dbReference type="InterPro" id="IPR017918">
    <property type="entry name" value="N-reg_PII_CS"/>
</dbReference>
<comment type="similarity">
    <text evidence="2">Belongs to the P(II) protein family.</text>
</comment>
<sequence length="121" mass="13466">MKRIDAIIRPEKLQTTIKALRQVGVTGFTVIPVQGRGQQKDAIGVYRGHAYDINLHPKIKLEIVVSDNYVPATVQAIIGAAQTGKMGDGKIFVYDILEAYNIRTGEIDETIDELNQKREDT</sequence>
<accession>A0A1N7LM19</accession>
<dbReference type="SMR" id="A0A1N7LM19"/>
<feature type="modified residue" description="O-UMP-tyrosine" evidence="1">
    <location>
        <position position="51"/>
    </location>
</feature>
<dbReference type="AlphaFoldDB" id="A0A1N7LM19"/>
<dbReference type="InterPro" id="IPR015867">
    <property type="entry name" value="N-reg_PII/ATP_PRibTrfase_C"/>
</dbReference>
<organism evidence="3 4">
    <name type="scientific">Alicyclobacillus vulcanalis</name>
    <dbReference type="NCBI Taxonomy" id="252246"/>
    <lineage>
        <taxon>Bacteria</taxon>
        <taxon>Bacillati</taxon>
        <taxon>Bacillota</taxon>
        <taxon>Bacilli</taxon>
        <taxon>Bacillales</taxon>
        <taxon>Alicyclobacillaceae</taxon>
        <taxon>Alicyclobacillus</taxon>
    </lineage>
</organism>
<evidence type="ECO:0000313" key="4">
    <source>
        <dbReference type="Proteomes" id="UP000186156"/>
    </source>
</evidence>
<proteinExistence type="inferred from homology"/>
<dbReference type="GO" id="GO:0005524">
    <property type="term" value="F:ATP binding"/>
    <property type="evidence" value="ECO:0007669"/>
    <property type="project" value="TreeGrafter"/>
</dbReference>
<dbReference type="GO" id="GO:0030234">
    <property type="term" value="F:enzyme regulator activity"/>
    <property type="evidence" value="ECO:0007669"/>
    <property type="project" value="InterPro"/>
</dbReference>
<dbReference type="SUPFAM" id="SSF54913">
    <property type="entry name" value="GlnB-like"/>
    <property type="match status" value="1"/>
</dbReference>
<dbReference type="PRINTS" id="PR00340">
    <property type="entry name" value="PIIGLNB"/>
</dbReference>
<evidence type="ECO:0000313" key="3">
    <source>
        <dbReference type="EMBL" id="SIS74829.1"/>
    </source>
</evidence>
<evidence type="ECO:0000256" key="2">
    <source>
        <dbReference type="RuleBase" id="RU003936"/>
    </source>
</evidence>
<dbReference type="PROSITE" id="PS51343">
    <property type="entry name" value="PII_GLNB_DOM"/>
    <property type="match status" value="1"/>
</dbReference>
<dbReference type="SMART" id="SM00938">
    <property type="entry name" value="P-II"/>
    <property type="match status" value="1"/>
</dbReference>
<dbReference type="PANTHER" id="PTHR30115">
    <property type="entry name" value="NITROGEN REGULATORY PROTEIN P-II"/>
    <property type="match status" value="1"/>
</dbReference>
<reference evidence="4" key="1">
    <citation type="submission" date="2017-01" db="EMBL/GenBank/DDBJ databases">
        <authorList>
            <person name="Varghese N."/>
            <person name="Submissions S."/>
        </authorList>
    </citation>
    <scope>NUCLEOTIDE SEQUENCE [LARGE SCALE GENOMIC DNA]</scope>
    <source>
        <strain evidence="4">DSM 16176</strain>
    </source>
</reference>
<dbReference type="EMBL" id="FTOO01000003">
    <property type="protein sequence ID" value="SIS74829.1"/>
    <property type="molecule type" value="Genomic_DNA"/>
</dbReference>
<dbReference type="Gene3D" id="3.30.70.120">
    <property type="match status" value="1"/>
</dbReference>
<dbReference type="Proteomes" id="UP000186156">
    <property type="component" value="Unassembled WGS sequence"/>
</dbReference>
<dbReference type="GO" id="GO:0006808">
    <property type="term" value="P:regulation of nitrogen utilization"/>
    <property type="evidence" value="ECO:0007669"/>
    <property type="project" value="InterPro"/>
</dbReference>
<dbReference type="PROSITE" id="PS00638">
    <property type="entry name" value="PII_GLNB_CTER"/>
    <property type="match status" value="1"/>
</dbReference>
<protein>
    <submittedName>
        <fullName evidence="3">Nitrogen regulatory protein P-II family</fullName>
    </submittedName>
</protein>
<dbReference type="InterPro" id="IPR011322">
    <property type="entry name" value="N-reg_PII-like_a/b"/>
</dbReference>
<dbReference type="PANTHER" id="PTHR30115:SF11">
    <property type="entry name" value="NITROGEN REGULATORY PROTEIN P-II HOMOLOG"/>
    <property type="match status" value="1"/>
</dbReference>
<keyword evidence="1" id="KW-0597">Phosphoprotein</keyword>
<dbReference type="OrthoDB" id="9802729at2"/>
<evidence type="ECO:0000256" key="1">
    <source>
        <dbReference type="PIRSR" id="PIRSR602187-50"/>
    </source>
</evidence>
<dbReference type="STRING" id="252246.SAMN05421799_103244"/>
<dbReference type="Pfam" id="PF00543">
    <property type="entry name" value="P-II"/>
    <property type="match status" value="1"/>
</dbReference>
<keyword evidence="4" id="KW-1185">Reference proteome</keyword>
<dbReference type="InterPro" id="IPR002187">
    <property type="entry name" value="N-reg_PII"/>
</dbReference>
<name>A0A1N7LM19_9BACL</name>
<gene>
    <name evidence="3" type="ORF">SAMN05421799_103244</name>
</gene>